<sequence>MAWLLLPIIQHGEEEGDPVTDLQQSPSPEIQRGTTRKNQTSSHISTVVQVVTIDSFSSRRKCEWGMKLPTSNVKDQSILLIMFHTSVTDKHMTVRNCSHIILLELEIECTLSKFEGDTKLRGAVDTCVGQDAIQRVLDKLKKWARVNLKRFNNAKCSVLHMGWGNPWYQYKLGDEWIESSSVEKDLGVLMDEKLDVSQLCVLTSRKPTMSWVASKVWPAGQGRPDENALSYLLQISDKDIKQEKSQDRPLKYTACLWVE</sequence>
<evidence type="ECO:0000313" key="2">
    <source>
        <dbReference type="EMBL" id="PKU43643.1"/>
    </source>
</evidence>
<keyword evidence="3" id="KW-1185">Reference proteome</keyword>
<dbReference type="GO" id="GO:0003964">
    <property type="term" value="F:RNA-directed DNA polymerase activity"/>
    <property type="evidence" value="ECO:0007669"/>
    <property type="project" value="UniProtKB-KW"/>
</dbReference>
<name>A0A2I0UCD3_LIMLA</name>
<dbReference type="AlphaFoldDB" id="A0A2I0UCD3"/>
<organism evidence="2 3">
    <name type="scientific">Limosa lapponica baueri</name>
    <dbReference type="NCBI Taxonomy" id="1758121"/>
    <lineage>
        <taxon>Eukaryota</taxon>
        <taxon>Metazoa</taxon>
        <taxon>Chordata</taxon>
        <taxon>Craniata</taxon>
        <taxon>Vertebrata</taxon>
        <taxon>Euteleostomi</taxon>
        <taxon>Archelosauria</taxon>
        <taxon>Archosauria</taxon>
        <taxon>Dinosauria</taxon>
        <taxon>Saurischia</taxon>
        <taxon>Theropoda</taxon>
        <taxon>Coelurosauria</taxon>
        <taxon>Aves</taxon>
        <taxon>Neognathae</taxon>
        <taxon>Neoaves</taxon>
        <taxon>Charadriiformes</taxon>
        <taxon>Scolopacidae</taxon>
        <taxon>Limosa</taxon>
    </lineage>
</organism>
<keyword evidence="2" id="KW-0548">Nucleotidyltransferase</keyword>
<dbReference type="OrthoDB" id="411173at2759"/>
<dbReference type="Proteomes" id="UP000233556">
    <property type="component" value="Unassembled WGS sequence"/>
</dbReference>
<proteinExistence type="predicted"/>
<dbReference type="EMBL" id="KZ505882">
    <property type="protein sequence ID" value="PKU43643.1"/>
    <property type="molecule type" value="Genomic_DNA"/>
</dbReference>
<feature type="compositionally biased region" description="Polar residues" evidence="1">
    <location>
        <begin position="21"/>
        <end position="39"/>
    </location>
</feature>
<accession>A0A2I0UCD3</accession>
<keyword evidence="2" id="KW-0808">Transferase</keyword>
<gene>
    <name evidence="2" type="ORF">llap_6051</name>
</gene>
<protein>
    <submittedName>
        <fullName evidence="2">Rna-directed dna polymerase from mobile element jockey-like</fullName>
    </submittedName>
</protein>
<evidence type="ECO:0000313" key="3">
    <source>
        <dbReference type="Proteomes" id="UP000233556"/>
    </source>
</evidence>
<evidence type="ECO:0000256" key="1">
    <source>
        <dbReference type="SAM" id="MobiDB-lite"/>
    </source>
</evidence>
<reference evidence="3" key="1">
    <citation type="submission" date="2017-11" db="EMBL/GenBank/DDBJ databases">
        <authorList>
            <person name="Lima N.C."/>
            <person name="Parody-Merino A.M."/>
            <person name="Battley P.F."/>
            <person name="Fidler A.E."/>
            <person name="Prosdocimi F."/>
        </authorList>
    </citation>
    <scope>NUCLEOTIDE SEQUENCE [LARGE SCALE GENOMIC DNA]</scope>
</reference>
<dbReference type="PANTHER" id="PTHR33332">
    <property type="entry name" value="REVERSE TRANSCRIPTASE DOMAIN-CONTAINING PROTEIN"/>
    <property type="match status" value="1"/>
</dbReference>
<keyword evidence="2" id="KW-0695">RNA-directed DNA polymerase</keyword>
<reference evidence="3" key="2">
    <citation type="submission" date="2017-12" db="EMBL/GenBank/DDBJ databases">
        <title>Genome sequence of the Bar-tailed Godwit (Limosa lapponica baueri).</title>
        <authorList>
            <person name="Lima N.C.B."/>
            <person name="Parody-Merino A.M."/>
            <person name="Battley P.F."/>
            <person name="Fidler A.E."/>
            <person name="Prosdocimi F."/>
        </authorList>
    </citation>
    <scope>NUCLEOTIDE SEQUENCE [LARGE SCALE GENOMIC DNA]</scope>
</reference>
<feature type="region of interest" description="Disordered" evidence="1">
    <location>
        <begin position="15"/>
        <end position="39"/>
    </location>
</feature>